<dbReference type="PRINTS" id="PR00039">
    <property type="entry name" value="HTHLYSR"/>
</dbReference>
<evidence type="ECO:0000259" key="5">
    <source>
        <dbReference type="PROSITE" id="PS50931"/>
    </source>
</evidence>
<dbReference type="GO" id="GO:0003700">
    <property type="term" value="F:DNA-binding transcription factor activity"/>
    <property type="evidence" value="ECO:0007669"/>
    <property type="project" value="InterPro"/>
</dbReference>
<dbReference type="Pfam" id="PF03466">
    <property type="entry name" value="LysR_substrate"/>
    <property type="match status" value="1"/>
</dbReference>
<evidence type="ECO:0000313" key="6">
    <source>
        <dbReference type="EMBL" id="SMG20587.1"/>
    </source>
</evidence>
<proteinExistence type="inferred from homology"/>
<evidence type="ECO:0000256" key="4">
    <source>
        <dbReference type="ARBA" id="ARBA00023163"/>
    </source>
</evidence>
<dbReference type="CDD" id="cd08423">
    <property type="entry name" value="PBP2_LTTR_like_6"/>
    <property type="match status" value="1"/>
</dbReference>
<dbReference type="FunFam" id="1.10.10.10:FF:000001">
    <property type="entry name" value="LysR family transcriptional regulator"/>
    <property type="match status" value="1"/>
</dbReference>
<keyword evidence="2" id="KW-0805">Transcription regulation</keyword>
<dbReference type="AlphaFoldDB" id="A0A1X7IZX2"/>
<evidence type="ECO:0000256" key="3">
    <source>
        <dbReference type="ARBA" id="ARBA00023125"/>
    </source>
</evidence>
<sequence length="346" mass="35984">MIAAELFDNDRFSIYAISNDYADAMPLSPTSRSAVAADLDSQTLRVIRAIADRGSITAAAAALGYSQPAISQSIKRLEEKLGMPVLTRVARGVELTEAGEVLARHAATVLRAIDSAADELADLSGLRSGLVRIAAFPSASSTVVPRLLGDITVRHPGVRFSYLEAEPPEAVQAVRDHAADIALTFSYPGDPDDPHRASASGLVTLPLWREQMLLVVPDAPGLGDGSIELASLADSGWIAGCPRCRGHLVELCEASGFTPALGYETDNVQAVLAMVAAGLGVALLPSLALATTPLPEGVATRPPSATDYRTVHLVTAQGSTAVPAIGATIAAIRSLDAAAWGLETQH</sequence>
<dbReference type="SUPFAM" id="SSF46785">
    <property type="entry name" value="Winged helix' DNA-binding domain"/>
    <property type="match status" value="1"/>
</dbReference>
<evidence type="ECO:0000256" key="1">
    <source>
        <dbReference type="ARBA" id="ARBA00009437"/>
    </source>
</evidence>
<dbReference type="GO" id="GO:0032993">
    <property type="term" value="C:protein-DNA complex"/>
    <property type="evidence" value="ECO:0007669"/>
    <property type="project" value="TreeGrafter"/>
</dbReference>
<gene>
    <name evidence="6" type="ORF">SAMN06296010_1056</name>
</gene>
<keyword evidence="4" id="KW-0804">Transcription</keyword>
<dbReference type="InterPro" id="IPR036390">
    <property type="entry name" value="WH_DNA-bd_sf"/>
</dbReference>
<dbReference type="PANTHER" id="PTHR30346">
    <property type="entry name" value="TRANSCRIPTIONAL DUAL REGULATOR HCAR-RELATED"/>
    <property type="match status" value="1"/>
</dbReference>
<dbReference type="Gene3D" id="3.40.190.10">
    <property type="entry name" value="Periplasmic binding protein-like II"/>
    <property type="match status" value="2"/>
</dbReference>
<feature type="domain" description="HTH lysR-type" evidence="5">
    <location>
        <begin position="39"/>
        <end position="96"/>
    </location>
</feature>
<dbReference type="GO" id="GO:0003677">
    <property type="term" value="F:DNA binding"/>
    <property type="evidence" value="ECO:0007669"/>
    <property type="project" value="UniProtKB-KW"/>
</dbReference>
<dbReference type="EMBL" id="FXAY01000001">
    <property type="protein sequence ID" value="SMG20587.1"/>
    <property type="molecule type" value="Genomic_DNA"/>
</dbReference>
<keyword evidence="7" id="KW-1185">Reference proteome</keyword>
<dbReference type="PROSITE" id="PS50931">
    <property type="entry name" value="HTH_LYSR"/>
    <property type="match status" value="1"/>
</dbReference>
<keyword evidence="3 6" id="KW-0238">DNA-binding</keyword>
<dbReference type="PANTHER" id="PTHR30346:SF29">
    <property type="entry name" value="LYSR SUBSTRATE-BINDING"/>
    <property type="match status" value="1"/>
</dbReference>
<name>A0A1X7IZX2_9MICO</name>
<dbReference type="SUPFAM" id="SSF53850">
    <property type="entry name" value="Periplasmic binding protein-like II"/>
    <property type="match status" value="1"/>
</dbReference>
<organism evidence="6 7">
    <name type="scientific">Agreia pratensis</name>
    <dbReference type="NCBI Taxonomy" id="150121"/>
    <lineage>
        <taxon>Bacteria</taxon>
        <taxon>Bacillati</taxon>
        <taxon>Actinomycetota</taxon>
        <taxon>Actinomycetes</taxon>
        <taxon>Micrococcales</taxon>
        <taxon>Microbacteriaceae</taxon>
        <taxon>Agreia</taxon>
    </lineage>
</organism>
<dbReference type="Gene3D" id="1.10.10.10">
    <property type="entry name" value="Winged helix-like DNA-binding domain superfamily/Winged helix DNA-binding domain"/>
    <property type="match status" value="1"/>
</dbReference>
<dbReference type="InterPro" id="IPR036388">
    <property type="entry name" value="WH-like_DNA-bd_sf"/>
</dbReference>
<dbReference type="InterPro" id="IPR005119">
    <property type="entry name" value="LysR_subst-bd"/>
</dbReference>
<comment type="similarity">
    <text evidence="1">Belongs to the LysR transcriptional regulatory family.</text>
</comment>
<evidence type="ECO:0000313" key="7">
    <source>
        <dbReference type="Proteomes" id="UP000193244"/>
    </source>
</evidence>
<dbReference type="Proteomes" id="UP000193244">
    <property type="component" value="Unassembled WGS sequence"/>
</dbReference>
<protein>
    <submittedName>
        <fullName evidence="6">DNA-binding transcriptional regulator, LysR family</fullName>
    </submittedName>
</protein>
<reference evidence="7" key="1">
    <citation type="submission" date="2017-04" db="EMBL/GenBank/DDBJ databases">
        <authorList>
            <person name="Varghese N."/>
            <person name="Submissions S."/>
        </authorList>
    </citation>
    <scope>NUCLEOTIDE SEQUENCE [LARGE SCALE GENOMIC DNA]</scope>
    <source>
        <strain evidence="7">VKM Ac-2510</strain>
    </source>
</reference>
<dbReference type="InterPro" id="IPR000847">
    <property type="entry name" value="LysR_HTH_N"/>
</dbReference>
<dbReference type="STRING" id="150121.SAMN06296010_1056"/>
<accession>A0A1X7IZX2</accession>
<dbReference type="Pfam" id="PF00126">
    <property type="entry name" value="HTH_1"/>
    <property type="match status" value="1"/>
</dbReference>
<evidence type="ECO:0000256" key="2">
    <source>
        <dbReference type="ARBA" id="ARBA00023015"/>
    </source>
</evidence>